<feature type="non-terminal residue" evidence="2">
    <location>
        <position position="1"/>
    </location>
</feature>
<proteinExistence type="predicted"/>
<accession>A0A2K3K0D8</accession>
<reference evidence="2 3" key="2">
    <citation type="journal article" date="2017" name="Front. Plant Sci.">
        <title>Gene Classification and Mining of Molecular Markers Useful in Red Clover (Trifolium pratense) Breeding.</title>
        <authorList>
            <person name="Istvanek J."/>
            <person name="Dluhosova J."/>
            <person name="Dluhos P."/>
            <person name="Patkova L."/>
            <person name="Nedelnik J."/>
            <person name="Repkova J."/>
        </authorList>
    </citation>
    <scope>NUCLEOTIDE SEQUENCE [LARGE SCALE GENOMIC DNA]</scope>
    <source>
        <strain evidence="3">cv. Tatra</strain>
        <tissue evidence="2">Young leaves</tissue>
    </source>
</reference>
<gene>
    <name evidence="2" type="ORF">L195_g059839</name>
</gene>
<reference evidence="2 3" key="1">
    <citation type="journal article" date="2014" name="Am. J. Bot.">
        <title>Genome assembly and annotation for red clover (Trifolium pratense; Fabaceae).</title>
        <authorList>
            <person name="Istvanek J."/>
            <person name="Jaros M."/>
            <person name="Krenek A."/>
            <person name="Repkova J."/>
        </authorList>
    </citation>
    <scope>NUCLEOTIDE SEQUENCE [LARGE SCALE GENOMIC DNA]</scope>
    <source>
        <strain evidence="3">cv. Tatra</strain>
        <tissue evidence="2">Young leaves</tissue>
    </source>
</reference>
<feature type="compositionally biased region" description="Basic and acidic residues" evidence="1">
    <location>
        <begin position="1"/>
        <end position="16"/>
    </location>
</feature>
<evidence type="ECO:0000256" key="1">
    <source>
        <dbReference type="SAM" id="MobiDB-lite"/>
    </source>
</evidence>
<feature type="compositionally biased region" description="Basic residues" evidence="1">
    <location>
        <begin position="17"/>
        <end position="26"/>
    </location>
</feature>
<evidence type="ECO:0000313" key="3">
    <source>
        <dbReference type="Proteomes" id="UP000236291"/>
    </source>
</evidence>
<name>A0A2K3K0D8_TRIPR</name>
<dbReference type="AlphaFoldDB" id="A0A2K3K0D8"/>
<sequence length="144" mass="16373">RNEAIPRNSPPREERRARHSPRRCSPRRATPPRQQRRRSPAEELPLPAGLEKPPVMDTYNGSTDPEEHIENLEALPSSSTGIYEDLLSASYFPPRYKKEQWPDTKACPRGPSTHRLISVLASKPTSPPLGVIQRQKCRSRQSCK</sequence>
<dbReference type="EMBL" id="ASHM01133346">
    <property type="protein sequence ID" value="PNX59744.1"/>
    <property type="molecule type" value="Genomic_DNA"/>
</dbReference>
<feature type="compositionally biased region" description="Basic residues" evidence="1">
    <location>
        <begin position="135"/>
        <end position="144"/>
    </location>
</feature>
<feature type="region of interest" description="Disordered" evidence="1">
    <location>
        <begin position="122"/>
        <end position="144"/>
    </location>
</feature>
<protein>
    <submittedName>
        <fullName evidence="2">Uncharacterized protein</fullName>
    </submittedName>
</protein>
<organism evidence="2 3">
    <name type="scientific">Trifolium pratense</name>
    <name type="common">Red clover</name>
    <dbReference type="NCBI Taxonomy" id="57577"/>
    <lineage>
        <taxon>Eukaryota</taxon>
        <taxon>Viridiplantae</taxon>
        <taxon>Streptophyta</taxon>
        <taxon>Embryophyta</taxon>
        <taxon>Tracheophyta</taxon>
        <taxon>Spermatophyta</taxon>
        <taxon>Magnoliopsida</taxon>
        <taxon>eudicotyledons</taxon>
        <taxon>Gunneridae</taxon>
        <taxon>Pentapetalae</taxon>
        <taxon>rosids</taxon>
        <taxon>fabids</taxon>
        <taxon>Fabales</taxon>
        <taxon>Fabaceae</taxon>
        <taxon>Papilionoideae</taxon>
        <taxon>50 kb inversion clade</taxon>
        <taxon>NPAAA clade</taxon>
        <taxon>Hologalegina</taxon>
        <taxon>IRL clade</taxon>
        <taxon>Trifolieae</taxon>
        <taxon>Trifolium</taxon>
    </lineage>
</organism>
<evidence type="ECO:0000313" key="2">
    <source>
        <dbReference type="EMBL" id="PNX59744.1"/>
    </source>
</evidence>
<feature type="region of interest" description="Disordered" evidence="1">
    <location>
        <begin position="1"/>
        <end position="65"/>
    </location>
</feature>
<comment type="caution">
    <text evidence="2">The sequence shown here is derived from an EMBL/GenBank/DDBJ whole genome shotgun (WGS) entry which is preliminary data.</text>
</comment>
<dbReference type="Proteomes" id="UP000236291">
    <property type="component" value="Unassembled WGS sequence"/>
</dbReference>
<feature type="non-terminal residue" evidence="2">
    <location>
        <position position="144"/>
    </location>
</feature>